<accession>A0A1B4V358</accession>
<evidence type="ECO:0000313" key="2">
    <source>
        <dbReference type="EMBL" id="BAU46912.1"/>
    </source>
</evidence>
<keyword evidence="3" id="KW-1185">Reference proteome</keyword>
<dbReference type="GO" id="GO:0003677">
    <property type="term" value="F:DNA binding"/>
    <property type="evidence" value="ECO:0007669"/>
    <property type="project" value="InterPro"/>
</dbReference>
<dbReference type="InterPro" id="IPR002686">
    <property type="entry name" value="Transposase_17"/>
</dbReference>
<dbReference type="GO" id="GO:0004803">
    <property type="term" value="F:transposase activity"/>
    <property type="evidence" value="ECO:0007669"/>
    <property type="project" value="InterPro"/>
</dbReference>
<dbReference type="AlphaFoldDB" id="A0A1B4V358"/>
<dbReference type="PANTHER" id="PTHR34322:SF2">
    <property type="entry name" value="TRANSPOSASE IS200-LIKE DOMAIN-CONTAINING PROTEIN"/>
    <property type="match status" value="1"/>
</dbReference>
<dbReference type="Gene3D" id="3.30.70.1290">
    <property type="entry name" value="Transposase IS200-like"/>
    <property type="match status" value="1"/>
</dbReference>
<gene>
    <name evidence="2" type="ORF">SVA_0330</name>
</gene>
<dbReference type="RefSeq" id="WP_096457849.1">
    <property type="nucleotide sequence ID" value="NZ_AP014936.1"/>
</dbReference>
<dbReference type="GO" id="GO:0006313">
    <property type="term" value="P:DNA transposition"/>
    <property type="evidence" value="ECO:0007669"/>
    <property type="project" value="InterPro"/>
</dbReference>
<dbReference type="EMBL" id="AP014936">
    <property type="protein sequence ID" value="BAU46912.1"/>
    <property type="molecule type" value="Genomic_DNA"/>
</dbReference>
<evidence type="ECO:0000313" key="3">
    <source>
        <dbReference type="Proteomes" id="UP000218899"/>
    </source>
</evidence>
<reference evidence="2 3" key="1">
    <citation type="submission" date="2015-08" db="EMBL/GenBank/DDBJ databases">
        <title>Complete genome sequence of Sulfurifustis variabilis.</title>
        <authorList>
            <person name="Miura A."/>
            <person name="Kojima H."/>
            <person name="Fukui M."/>
        </authorList>
    </citation>
    <scope>NUCLEOTIDE SEQUENCE [LARGE SCALE GENOMIC DNA]</scope>
    <source>
        <strain evidence="3">skN76</strain>
    </source>
</reference>
<sequence>MSRPLRLEFGGALYHVTARGDRREPIFEDDTDRTALLAILAQGLERFDAIAYAYCLMGNHYHFVLQTHKPNLSRLLRHVNGVYTQSYNRRHRKVGHLFQGRFKAVLVDEDSYFLEVCRYVDLNPVRAGIVKRPEAWVWSSYRAHTGRAPAPPWLDSAELHRRVAARAPRRDGPRRYAEFVARGRGLKLWDEALSGQIYLGGEAFVRRMQARAQSLEARDVPRAQRRSAPRPLSWYFERHARNPAIALAFLEGGYTQTAIAKATGLSVSRISRLVAQHEAKGKT</sequence>
<name>A0A1B4V358_9GAMM</name>
<feature type="domain" description="Transposase IS200-like" evidence="1">
    <location>
        <begin position="9"/>
        <end position="123"/>
    </location>
</feature>
<dbReference type="PANTHER" id="PTHR34322">
    <property type="entry name" value="TRANSPOSASE, Y1_TNP DOMAIN-CONTAINING"/>
    <property type="match status" value="1"/>
</dbReference>
<protein>
    <submittedName>
        <fullName evidence="2">Toxin RelE</fullName>
    </submittedName>
</protein>
<dbReference type="OrthoDB" id="9814067at2"/>
<proteinExistence type="predicted"/>
<dbReference type="Pfam" id="PF01797">
    <property type="entry name" value="Y1_Tnp"/>
    <property type="match status" value="1"/>
</dbReference>
<dbReference type="SMART" id="SM01321">
    <property type="entry name" value="Y1_Tnp"/>
    <property type="match status" value="1"/>
</dbReference>
<evidence type="ECO:0000259" key="1">
    <source>
        <dbReference type="SMART" id="SM01321"/>
    </source>
</evidence>
<dbReference type="InterPro" id="IPR036515">
    <property type="entry name" value="Transposase_17_sf"/>
</dbReference>
<dbReference type="Proteomes" id="UP000218899">
    <property type="component" value="Chromosome"/>
</dbReference>
<dbReference type="SUPFAM" id="SSF143422">
    <property type="entry name" value="Transposase IS200-like"/>
    <property type="match status" value="1"/>
</dbReference>
<dbReference type="KEGG" id="sva:SVA_0330"/>
<organism evidence="2 3">
    <name type="scientific">Sulfurifustis variabilis</name>
    <dbReference type="NCBI Taxonomy" id="1675686"/>
    <lineage>
        <taxon>Bacteria</taxon>
        <taxon>Pseudomonadati</taxon>
        <taxon>Pseudomonadota</taxon>
        <taxon>Gammaproteobacteria</taxon>
        <taxon>Acidiferrobacterales</taxon>
        <taxon>Acidiferrobacteraceae</taxon>
        <taxon>Sulfurifustis</taxon>
    </lineage>
</organism>